<comment type="caution">
    <text evidence="3">The sequence shown here is derived from an EMBL/GenBank/DDBJ whole genome shotgun (WGS) entry which is preliminary data.</text>
</comment>
<keyword evidence="2" id="KW-0012">Acyltransferase</keyword>
<dbReference type="AlphaFoldDB" id="A0ABD1S833"/>
<protein>
    <submittedName>
        <fullName evidence="3">Coumaroyl-CoA:anthocyanidin 3-O-glucoside-6''-O-coumaroyltransferase 1</fullName>
    </submittedName>
</protein>
<dbReference type="InterPro" id="IPR023213">
    <property type="entry name" value="CAT-like_dom_sf"/>
</dbReference>
<dbReference type="PANTHER" id="PTHR31625">
    <property type="match status" value="1"/>
</dbReference>
<dbReference type="Pfam" id="PF02458">
    <property type="entry name" value="Transferase"/>
    <property type="match status" value="1"/>
</dbReference>
<evidence type="ECO:0000256" key="1">
    <source>
        <dbReference type="ARBA" id="ARBA00022679"/>
    </source>
</evidence>
<evidence type="ECO:0000313" key="4">
    <source>
        <dbReference type="Proteomes" id="UP001604277"/>
    </source>
</evidence>
<organism evidence="3 4">
    <name type="scientific">Forsythia ovata</name>
    <dbReference type="NCBI Taxonomy" id="205694"/>
    <lineage>
        <taxon>Eukaryota</taxon>
        <taxon>Viridiplantae</taxon>
        <taxon>Streptophyta</taxon>
        <taxon>Embryophyta</taxon>
        <taxon>Tracheophyta</taxon>
        <taxon>Spermatophyta</taxon>
        <taxon>Magnoliopsida</taxon>
        <taxon>eudicotyledons</taxon>
        <taxon>Gunneridae</taxon>
        <taxon>Pentapetalae</taxon>
        <taxon>asterids</taxon>
        <taxon>lamiids</taxon>
        <taxon>Lamiales</taxon>
        <taxon>Oleaceae</taxon>
        <taxon>Forsythieae</taxon>
        <taxon>Forsythia</taxon>
    </lineage>
</organism>
<dbReference type="Gene3D" id="3.30.559.10">
    <property type="entry name" value="Chloramphenicol acetyltransferase-like domain"/>
    <property type="match status" value="2"/>
</dbReference>
<evidence type="ECO:0000256" key="2">
    <source>
        <dbReference type="ARBA" id="ARBA00023315"/>
    </source>
</evidence>
<dbReference type="SUPFAM" id="SSF52777">
    <property type="entry name" value="CoA-dependent acyltransferases"/>
    <property type="match status" value="1"/>
</dbReference>
<dbReference type="EMBL" id="JBFOLJ010000011">
    <property type="protein sequence ID" value="KAL2496908.1"/>
    <property type="molecule type" value="Genomic_DNA"/>
</dbReference>
<gene>
    <name evidence="3" type="ORF">Fot_40665</name>
</gene>
<keyword evidence="4" id="KW-1185">Reference proteome</keyword>
<proteinExistence type="predicted"/>
<evidence type="ECO:0000313" key="3">
    <source>
        <dbReference type="EMBL" id="KAL2496908.1"/>
    </source>
</evidence>
<sequence>MELGPSLVGVGLVTKSIEDTDGPCGSTPSLLEWVNGLVTPGVPSSLSKRIARAPFQTEMRNDLDPSPSYTEVIATMQTVKLLEECRVPPATRGETNVSLALTFFDIHWLPFPPIQRLLFYEFPCSHAYFLETIVPNLKQSLSLTLNHYTPLAGNLLCPLGTGIPKSRYVLGDSVSLTIAESSTVFDKLTGNFARDADEFHAFVPQLPQVKEEPEYKIIPVLALQVTLFPNRGLCFGFTNHHAIGDASSIVGFIKAWASVSKFSGDSDLIESKSLPFFDRSVIIDPIGIDTIFWTQVKKFMVDSPYLALPTNKVRATYILQQVELKKLKDFVLAKRPFLAHVSSFVATTAYVWTCLVKSGAAIGEEVDDEEPENFAFTVDCRPRLNPPIPANYFGNCLGIVLATSRHCELVENEGFANAAEVIGKVIQEKVDKEGEILKGAENWLVQFESLFGKRLFGVAGSPRFDLYCADFGWGRPKKIEAVSIDKDGSISLCKSREFNGGLEIGLSLPKKKMDAFAAVFSNGLKDL</sequence>
<keyword evidence="1" id="KW-0808">Transferase</keyword>
<dbReference type="GO" id="GO:0016747">
    <property type="term" value="F:acyltransferase activity, transferring groups other than amino-acyl groups"/>
    <property type="evidence" value="ECO:0007669"/>
    <property type="project" value="UniProtKB-ARBA"/>
</dbReference>
<dbReference type="Proteomes" id="UP001604277">
    <property type="component" value="Unassembled WGS sequence"/>
</dbReference>
<name>A0ABD1S833_9LAMI</name>
<reference evidence="4" key="1">
    <citation type="submission" date="2024-07" db="EMBL/GenBank/DDBJ databases">
        <title>Two chromosome-level genome assemblies of Korean endemic species Abeliophyllum distichum and Forsythia ovata (Oleaceae).</title>
        <authorList>
            <person name="Jang H."/>
        </authorList>
    </citation>
    <scope>NUCLEOTIDE SEQUENCE [LARGE SCALE GENOMIC DNA]</scope>
</reference>
<dbReference type="InterPro" id="IPR051504">
    <property type="entry name" value="Plant_metabolite_acyltrans"/>
</dbReference>
<accession>A0ABD1S833</accession>